<dbReference type="GO" id="GO:0005886">
    <property type="term" value="C:plasma membrane"/>
    <property type="evidence" value="ECO:0007669"/>
    <property type="project" value="UniProtKB-SubCell"/>
</dbReference>
<dbReference type="SUPFAM" id="SSF161098">
    <property type="entry name" value="MetI-like"/>
    <property type="match status" value="1"/>
</dbReference>
<evidence type="ECO:0000313" key="10">
    <source>
        <dbReference type="Proteomes" id="UP001304650"/>
    </source>
</evidence>
<dbReference type="GO" id="GO:0055085">
    <property type="term" value="P:transmembrane transport"/>
    <property type="evidence" value="ECO:0007669"/>
    <property type="project" value="InterPro"/>
</dbReference>
<name>A0AA96LWM9_9BACL</name>
<keyword evidence="3" id="KW-1003">Cell membrane</keyword>
<feature type="transmembrane region" description="Helical" evidence="7">
    <location>
        <begin position="241"/>
        <end position="264"/>
    </location>
</feature>
<evidence type="ECO:0000256" key="7">
    <source>
        <dbReference type="RuleBase" id="RU363032"/>
    </source>
</evidence>
<dbReference type="AlphaFoldDB" id="A0AA96LWM9"/>
<reference evidence="9" key="1">
    <citation type="submission" date="2022-02" db="EMBL/GenBank/DDBJ databases">
        <title>Paenibacillus sp. MBLB1832 Whole Genome Shotgun Sequencing.</title>
        <authorList>
            <person name="Hwang C.Y."/>
            <person name="Cho E.-S."/>
            <person name="Seo M.-J."/>
        </authorList>
    </citation>
    <scope>NUCLEOTIDE SEQUENCE</scope>
    <source>
        <strain evidence="9">MBLB1832</strain>
    </source>
</reference>
<proteinExistence type="inferred from homology"/>
<keyword evidence="5 7" id="KW-1133">Transmembrane helix</keyword>
<dbReference type="PANTHER" id="PTHR43744">
    <property type="entry name" value="ABC TRANSPORTER PERMEASE PROTEIN MG189-RELATED-RELATED"/>
    <property type="match status" value="1"/>
</dbReference>
<evidence type="ECO:0000256" key="3">
    <source>
        <dbReference type="ARBA" id="ARBA00022475"/>
    </source>
</evidence>
<dbReference type="InterPro" id="IPR000515">
    <property type="entry name" value="MetI-like"/>
</dbReference>
<feature type="transmembrane region" description="Helical" evidence="7">
    <location>
        <begin position="7"/>
        <end position="29"/>
    </location>
</feature>
<feature type="domain" description="ABC transmembrane type-1" evidence="8">
    <location>
        <begin position="69"/>
        <end position="259"/>
    </location>
</feature>
<dbReference type="EMBL" id="CP130319">
    <property type="protein sequence ID" value="WNR46030.1"/>
    <property type="molecule type" value="Genomic_DNA"/>
</dbReference>
<evidence type="ECO:0000259" key="8">
    <source>
        <dbReference type="PROSITE" id="PS50928"/>
    </source>
</evidence>
<keyword evidence="2 7" id="KW-0813">Transport</keyword>
<dbReference type="Pfam" id="PF00528">
    <property type="entry name" value="BPD_transp_1"/>
    <property type="match status" value="1"/>
</dbReference>
<comment type="subcellular location">
    <subcellularLocation>
        <location evidence="1 7">Cell membrane</location>
        <topology evidence="1 7">Multi-pass membrane protein</topology>
    </subcellularLocation>
</comment>
<keyword evidence="6 7" id="KW-0472">Membrane</keyword>
<comment type="similarity">
    <text evidence="7">Belongs to the binding-protein-dependent transport system permease family.</text>
</comment>
<accession>A0AA96LWM9</accession>
<feature type="transmembrane region" description="Helical" evidence="7">
    <location>
        <begin position="180"/>
        <end position="202"/>
    </location>
</feature>
<feature type="transmembrane region" description="Helical" evidence="7">
    <location>
        <begin position="73"/>
        <end position="92"/>
    </location>
</feature>
<sequence length="273" mass="30863">MKKVLDYGLTYMLLIFFAVISLFPFYWMLITSLKDRKRAFVYPPEWIPDQILLSNFSKVWNKIDFATYMSNTLFVTVILVAGQLMFCAMAAYGFSRMTFPGRDFIFVLLLGSMMIPQIVTMIPLYILMKSLGWIDTYKALIIPGMFGNAFGVFMLRQFFLGVPKEFEDAARIDGAGIVRTFVTIILPMAKSALVTLGVLTFVQSWNNFQWPLIIINSPEKQVISVALASLQGQFTADMTGMMAGALITLAPILIIFIVAQKYFVQSIQMSGFK</sequence>
<evidence type="ECO:0000256" key="1">
    <source>
        <dbReference type="ARBA" id="ARBA00004651"/>
    </source>
</evidence>
<dbReference type="Gene3D" id="1.10.3720.10">
    <property type="entry name" value="MetI-like"/>
    <property type="match status" value="1"/>
</dbReference>
<dbReference type="PROSITE" id="PS50928">
    <property type="entry name" value="ABC_TM1"/>
    <property type="match status" value="1"/>
</dbReference>
<evidence type="ECO:0000256" key="5">
    <source>
        <dbReference type="ARBA" id="ARBA00022989"/>
    </source>
</evidence>
<feature type="transmembrane region" description="Helical" evidence="7">
    <location>
        <begin position="104"/>
        <end position="128"/>
    </location>
</feature>
<dbReference type="CDD" id="cd06261">
    <property type="entry name" value="TM_PBP2"/>
    <property type="match status" value="1"/>
</dbReference>
<feature type="transmembrane region" description="Helical" evidence="7">
    <location>
        <begin position="140"/>
        <end position="159"/>
    </location>
</feature>
<evidence type="ECO:0000256" key="6">
    <source>
        <dbReference type="ARBA" id="ARBA00023136"/>
    </source>
</evidence>
<evidence type="ECO:0000313" key="9">
    <source>
        <dbReference type="EMBL" id="WNR46030.1"/>
    </source>
</evidence>
<evidence type="ECO:0000256" key="2">
    <source>
        <dbReference type="ARBA" id="ARBA00022448"/>
    </source>
</evidence>
<protein>
    <submittedName>
        <fullName evidence="9">Carbohydrate ABC transporter permease</fullName>
    </submittedName>
</protein>
<dbReference type="RefSeq" id="WP_314803286.1">
    <property type="nucleotide sequence ID" value="NZ_CP130319.1"/>
</dbReference>
<gene>
    <name evidence="9" type="ORF">MJB10_08020</name>
</gene>
<dbReference type="InterPro" id="IPR035906">
    <property type="entry name" value="MetI-like_sf"/>
</dbReference>
<dbReference type="PANTHER" id="PTHR43744:SF12">
    <property type="entry name" value="ABC TRANSPORTER PERMEASE PROTEIN MG189-RELATED"/>
    <property type="match status" value="1"/>
</dbReference>
<keyword evidence="10" id="KW-1185">Reference proteome</keyword>
<evidence type="ECO:0000256" key="4">
    <source>
        <dbReference type="ARBA" id="ARBA00022692"/>
    </source>
</evidence>
<dbReference type="Proteomes" id="UP001304650">
    <property type="component" value="Chromosome"/>
</dbReference>
<organism evidence="9 10">
    <name type="scientific">Paenibacillus roseopurpureus</name>
    <dbReference type="NCBI Taxonomy" id="2918901"/>
    <lineage>
        <taxon>Bacteria</taxon>
        <taxon>Bacillati</taxon>
        <taxon>Bacillota</taxon>
        <taxon>Bacilli</taxon>
        <taxon>Bacillales</taxon>
        <taxon>Paenibacillaceae</taxon>
        <taxon>Paenibacillus</taxon>
    </lineage>
</organism>
<dbReference type="KEGG" id="proo:MJB10_08020"/>
<keyword evidence="4 7" id="KW-0812">Transmembrane</keyword>